<gene>
    <name evidence="1" type="ORF">Lalb_Chr13g0292431</name>
</gene>
<comment type="caution">
    <text evidence="1">The sequence shown here is derived from an EMBL/GenBank/DDBJ whole genome shotgun (WGS) entry which is preliminary data.</text>
</comment>
<name>A0A6A4PHN2_LUPAL</name>
<organism evidence="1 2">
    <name type="scientific">Lupinus albus</name>
    <name type="common">White lupine</name>
    <name type="synonym">Lupinus termis</name>
    <dbReference type="NCBI Taxonomy" id="3870"/>
    <lineage>
        <taxon>Eukaryota</taxon>
        <taxon>Viridiplantae</taxon>
        <taxon>Streptophyta</taxon>
        <taxon>Embryophyta</taxon>
        <taxon>Tracheophyta</taxon>
        <taxon>Spermatophyta</taxon>
        <taxon>Magnoliopsida</taxon>
        <taxon>eudicotyledons</taxon>
        <taxon>Gunneridae</taxon>
        <taxon>Pentapetalae</taxon>
        <taxon>rosids</taxon>
        <taxon>fabids</taxon>
        <taxon>Fabales</taxon>
        <taxon>Fabaceae</taxon>
        <taxon>Papilionoideae</taxon>
        <taxon>50 kb inversion clade</taxon>
        <taxon>genistoids sensu lato</taxon>
        <taxon>core genistoids</taxon>
        <taxon>Genisteae</taxon>
        <taxon>Lupinus</taxon>
    </lineage>
</organism>
<reference evidence="2" key="1">
    <citation type="journal article" date="2020" name="Nat. Commun.">
        <title>Genome sequence of the cluster root forming white lupin.</title>
        <authorList>
            <person name="Hufnagel B."/>
            <person name="Marques A."/>
            <person name="Soriano A."/>
            <person name="Marques L."/>
            <person name="Divol F."/>
            <person name="Doumas P."/>
            <person name="Sallet E."/>
            <person name="Mancinotti D."/>
            <person name="Carrere S."/>
            <person name="Marande W."/>
            <person name="Arribat S."/>
            <person name="Keller J."/>
            <person name="Huneau C."/>
            <person name="Blein T."/>
            <person name="Aime D."/>
            <person name="Laguerre M."/>
            <person name="Taylor J."/>
            <person name="Schubert V."/>
            <person name="Nelson M."/>
            <person name="Geu-Flores F."/>
            <person name="Crespi M."/>
            <person name="Gallardo-Guerrero K."/>
            <person name="Delaux P.-M."/>
            <person name="Salse J."/>
            <person name="Berges H."/>
            <person name="Guyot R."/>
            <person name="Gouzy J."/>
            <person name="Peret B."/>
        </authorList>
    </citation>
    <scope>NUCLEOTIDE SEQUENCE [LARGE SCALE GENOMIC DNA]</scope>
    <source>
        <strain evidence="2">cv. Amiga</strain>
    </source>
</reference>
<dbReference type="Proteomes" id="UP000447434">
    <property type="component" value="Chromosome 13"/>
</dbReference>
<protein>
    <submittedName>
        <fullName evidence="1">Uncharacterized protein</fullName>
    </submittedName>
</protein>
<dbReference type="EMBL" id="WOCE01000013">
    <property type="protein sequence ID" value="KAE9600946.1"/>
    <property type="molecule type" value="Genomic_DNA"/>
</dbReference>
<keyword evidence="2" id="KW-1185">Reference proteome</keyword>
<sequence>MTRMMMLRTEHCFLKSYLRRKILNYMFLLRVPHRIVRVVLSHETLPPNTHFGWALLMFIIYNNCCLSLGVVSEKVLPSVIRLT</sequence>
<proteinExistence type="predicted"/>
<evidence type="ECO:0000313" key="1">
    <source>
        <dbReference type="EMBL" id="KAE9600946.1"/>
    </source>
</evidence>
<evidence type="ECO:0000313" key="2">
    <source>
        <dbReference type="Proteomes" id="UP000447434"/>
    </source>
</evidence>
<accession>A0A6A4PHN2</accession>
<dbReference type="AlphaFoldDB" id="A0A6A4PHN2"/>